<dbReference type="EMBL" id="CM037154">
    <property type="protein sequence ID" value="KAH7860461.1"/>
    <property type="molecule type" value="Genomic_DNA"/>
</dbReference>
<protein>
    <submittedName>
        <fullName evidence="1">Uncharacterized protein</fullName>
    </submittedName>
</protein>
<accession>A0ACB7Z4B1</accession>
<evidence type="ECO:0000313" key="2">
    <source>
        <dbReference type="Proteomes" id="UP000828048"/>
    </source>
</evidence>
<dbReference type="Proteomes" id="UP000828048">
    <property type="component" value="Chromosome 4"/>
</dbReference>
<keyword evidence="2" id="KW-1185">Reference proteome</keyword>
<name>A0ACB7Z4B1_9ERIC</name>
<proteinExistence type="predicted"/>
<comment type="caution">
    <text evidence="1">The sequence shown here is derived from an EMBL/GenBank/DDBJ whole genome shotgun (WGS) entry which is preliminary data.</text>
</comment>
<sequence length="557" mass="63087">MEESPPPKRHKPPLQNPPPPTISQTLITDDGDVVEEDRISNLPDSILSHILSKLPTRNALATTVLSTKWKHLFASIPNLSLAINDSVSIHQANPNFVNFMHHLLTVTLRDVPSIRKFRLHCHHDYGNSHIDAWISAVLGLKVSDLTLFFHIKDTGVSIESLFQSETLVRLIWCQQFYADVPDTVCLPKLKQLCLFNMKFYGCESLHILISGCPVLKELTLDGCEFEETYHLFICSPSLKFLKINCCNPDYFYQVVIDTPLLEALYYDDHVAESYWGMNLSSLLRAHIDVGPGDTQVEYAEDDEDLQQYDQNVAELVAECYNVDFLYLSMPAVTAIHRSSCAMPTFSNMTELKLGDLNSHGWEFLPHLLESSPNLETLVLRGFMEHEGCFANFESSIPNHVPTCLSLKLQFIYFEGFNGEQDELDLVSYFLTTAEVLREMEFSFCSSLPIEKQYNTWSNLKSLESCSKSKNCSAGRTNAVTAHCSICVDLGLSKNIGCFTRFQSGLSNNVPACLMLHLRRLYFGEFNGEQDDILLFMFVRGSDVYFTALNWSIKVESV</sequence>
<organism evidence="1 2">
    <name type="scientific">Vaccinium darrowii</name>
    <dbReference type="NCBI Taxonomy" id="229202"/>
    <lineage>
        <taxon>Eukaryota</taxon>
        <taxon>Viridiplantae</taxon>
        <taxon>Streptophyta</taxon>
        <taxon>Embryophyta</taxon>
        <taxon>Tracheophyta</taxon>
        <taxon>Spermatophyta</taxon>
        <taxon>Magnoliopsida</taxon>
        <taxon>eudicotyledons</taxon>
        <taxon>Gunneridae</taxon>
        <taxon>Pentapetalae</taxon>
        <taxon>asterids</taxon>
        <taxon>Ericales</taxon>
        <taxon>Ericaceae</taxon>
        <taxon>Vaccinioideae</taxon>
        <taxon>Vaccinieae</taxon>
        <taxon>Vaccinium</taxon>
    </lineage>
</organism>
<gene>
    <name evidence="1" type="ORF">Vadar_013701</name>
</gene>
<reference evidence="1 2" key="1">
    <citation type="journal article" date="2021" name="Hortic Res">
        <title>High-quality reference genome and annotation aids understanding of berry development for evergreen blueberry (Vaccinium darrowii).</title>
        <authorList>
            <person name="Yu J."/>
            <person name="Hulse-Kemp A.M."/>
            <person name="Babiker E."/>
            <person name="Staton M."/>
        </authorList>
    </citation>
    <scope>NUCLEOTIDE SEQUENCE [LARGE SCALE GENOMIC DNA]</scope>
    <source>
        <strain evidence="2">cv. NJ 8807/NJ 8810</strain>
        <tissue evidence="1">Young leaf</tissue>
    </source>
</reference>
<evidence type="ECO:0000313" key="1">
    <source>
        <dbReference type="EMBL" id="KAH7860461.1"/>
    </source>
</evidence>